<feature type="compositionally biased region" description="Basic and acidic residues" evidence="1">
    <location>
        <begin position="36"/>
        <end position="51"/>
    </location>
</feature>
<gene>
    <name evidence="2" type="ORF">CHARACLAT_021182</name>
</gene>
<organism evidence="2 3">
    <name type="scientific">Characodon lateralis</name>
    <dbReference type="NCBI Taxonomy" id="208331"/>
    <lineage>
        <taxon>Eukaryota</taxon>
        <taxon>Metazoa</taxon>
        <taxon>Chordata</taxon>
        <taxon>Craniata</taxon>
        <taxon>Vertebrata</taxon>
        <taxon>Euteleostomi</taxon>
        <taxon>Actinopterygii</taxon>
        <taxon>Neopterygii</taxon>
        <taxon>Teleostei</taxon>
        <taxon>Neoteleostei</taxon>
        <taxon>Acanthomorphata</taxon>
        <taxon>Ovalentaria</taxon>
        <taxon>Atherinomorphae</taxon>
        <taxon>Cyprinodontiformes</taxon>
        <taxon>Goodeidae</taxon>
        <taxon>Characodon</taxon>
    </lineage>
</organism>
<proteinExistence type="predicted"/>
<name>A0ABU7F5V2_9TELE</name>
<accession>A0ABU7F5V2</accession>
<feature type="region of interest" description="Disordered" evidence="1">
    <location>
        <begin position="14"/>
        <end position="69"/>
    </location>
</feature>
<comment type="caution">
    <text evidence="2">The sequence shown here is derived from an EMBL/GenBank/DDBJ whole genome shotgun (WGS) entry which is preliminary data.</text>
</comment>
<protein>
    <submittedName>
        <fullName evidence="2">Uncharacterized protein</fullName>
    </submittedName>
</protein>
<dbReference type="EMBL" id="JAHUTJ010075827">
    <property type="protein sequence ID" value="MED6294451.1"/>
    <property type="molecule type" value="Genomic_DNA"/>
</dbReference>
<reference evidence="2 3" key="1">
    <citation type="submission" date="2021-06" db="EMBL/GenBank/DDBJ databases">
        <authorList>
            <person name="Palmer J.M."/>
        </authorList>
    </citation>
    <scope>NUCLEOTIDE SEQUENCE [LARGE SCALE GENOMIC DNA]</scope>
    <source>
        <strain evidence="2 3">CL_MEX2019</strain>
        <tissue evidence="2">Muscle</tissue>
    </source>
</reference>
<dbReference type="Proteomes" id="UP001352852">
    <property type="component" value="Unassembled WGS sequence"/>
</dbReference>
<evidence type="ECO:0000313" key="2">
    <source>
        <dbReference type="EMBL" id="MED6294451.1"/>
    </source>
</evidence>
<evidence type="ECO:0000313" key="3">
    <source>
        <dbReference type="Proteomes" id="UP001352852"/>
    </source>
</evidence>
<feature type="non-terminal residue" evidence="2">
    <location>
        <position position="1"/>
    </location>
</feature>
<evidence type="ECO:0000256" key="1">
    <source>
        <dbReference type="SAM" id="MobiDB-lite"/>
    </source>
</evidence>
<feature type="compositionally biased region" description="Polar residues" evidence="1">
    <location>
        <begin position="23"/>
        <end position="35"/>
    </location>
</feature>
<keyword evidence="3" id="KW-1185">Reference proteome</keyword>
<sequence length="115" mass="12608">VYYLKRKSLRDQWLMEGSPLPPSSTNTQNTFSSLRGTEDPYMEKHTDKLQSEDQQVTAQRHHGTQAVKVAETRGVNVVLENGETTALGSGPLTDGVQLCNNGGLNTMQHAAVTTH</sequence>